<dbReference type="Gramene" id="Psat01G0047700-T1">
    <property type="protein sequence ID" value="KAI5441032.1"/>
    <property type="gene ID" value="KIW84_010477"/>
</dbReference>
<comment type="caution">
    <text evidence="1">The sequence shown here is derived from an EMBL/GenBank/DDBJ whole genome shotgun (WGS) entry which is preliminary data.</text>
</comment>
<protein>
    <recommendedName>
        <fullName evidence="3">Gag-pol polyprotein</fullName>
    </recommendedName>
</protein>
<dbReference type="EMBL" id="JAMSHJ010000001">
    <property type="protein sequence ID" value="KAI5441032.1"/>
    <property type="molecule type" value="Genomic_DNA"/>
</dbReference>
<evidence type="ECO:0008006" key="3">
    <source>
        <dbReference type="Google" id="ProtNLM"/>
    </source>
</evidence>
<dbReference type="Proteomes" id="UP001058974">
    <property type="component" value="Chromosome 1"/>
</dbReference>
<evidence type="ECO:0000313" key="1">
    <source>
        <dbReference type="EMBL" id="KAI5441032.1"/>
    </source>
</evidence>
<dbReference type="PANTHER" id="PTHR32108">
    <property type="entry name" value="DNA-DIRECTED RNA POLYMERASE SUBUNIT ALPHA"/>
    <property type="match status" value="1"/>
</dbReference>
<name>A0A9D4YJZ9_PEA</name>
<reference evidence="1 2" key="1">
    <citation type="journal article" date="2022" name="Nat. Genet.">
        <title>Improved pea reference genome and pan-genome highlight genomic features and evolutionary characteristics.</title>
        <authorList>
            <person name="Yang T."/>
            <person name="Liu R."/>
            <person name="Luo Y."/>
            <person name="Hu S."/>
            <person name="Wang D."/>
            <person name="Wang C."/>
            <person name="Pandey M.K."/>
            <person name="Ge S."/>
            <person name="Xu Q."/>
            <person name="Li N."/>
            <person name="Li G."/>
            <person name="Huang Y."/>
            <person name="Saxena R.K."/>
            <person name="Ji Y."/>
            <person name="Li M."/>
            <person name="Yan X."/>
            <person name="He Y."/>
            <person name="Liu Y."/>
            <person name="Wang X."/>
            <person name="Xiang C."/>
            <person name="Varshney R.K."/>
            <person name="Ding H."/>
            <person name="Gao S."/>
            <person name="Zong X."/>
        </authorList>
    </citation>
    <scope>NUCLEOTIDE SEQUENCE [LARGE SCALE GENOMIC DNA]</scope>
    <source>
        <strain evidence="1 2">cv. Zhongwan 6</strain>
    </source>
</reference>
<gene>
    <name evidence="1" type="ORF">KIW84_010477</name>
</gene>
<dbReference type="AlphaFoldDB" id="A0A9D4YJZ9"/>
<organism evidence="1 2">
    <name type="scientific">Pisum sativum</name>
    <name type="common">Garden pea</name>
    <name type="synonym">Lathyrus oleraceus</name>
    <dbReference type="NCBI Taxonomy" id="3888"/>
    <lineage>
        <taxon>Eukaryota</taxon>
        <taxon>Viridiplantae</taxon>
        <taxon>Streptophyta</taxon>
        <taxon>Embryophyta</taxon>
        <taxon>Tracheophyta</taxon>
        <taxon>Spermatophyta</taxon>
        <taxon>Magnoliopsida</taxon>
        <taxon>eudicotyledons</taxon>
        <taxon>Gunneridae</taxon>
        <taxon>Pentapetalae</taxon>
        <taxon>rosids</taxon>
        <taxon>fabids</taxon>
        <taxon>Fabales</taxon>
        <taxon>Fabaceae</taxon>
        <taxon>Papilionoideae</taxon>
        <taxon>50 kb inversion clade</taxon>
        <taxon>NPAAA clade</taxon>
        <taxon>Hologalegina</taxon>
        <taxon>IRL clade</taxon>
        <taxon>Fabeae</taxon>
        <taxon>Lathyrus</taxon>
    </lineage>
</organism>
<evidence type="ECO:0000313" key="2">
    <source>
        <dbReference type="Proteomes" id="UP001058974"/>
    </source>
</evidence>
<sequence length="228" mass="25839">MTYAKLYPSLVLKNLIQPRNPPRISEPPWWFKPDLHCAFHKGSPGHDIENCYLLKYEVKKIMKSGMVSFEDRAPNVKANLLPPRGNASMNMVDGCPGEFKVYDVLHIRQSLVAIHKDICVVIKTPEWVVIQFDSSNNNNVNRSVSSLVIRLAGHIPYAYDKVVPYKYNATMIKNGQEVPLPVARSVVNITDITKVTHSGRVFSSVFLKFWRSQNSDVLLQVMTSDPTL</sequence>
<proteinExistence type="predicted"/>
<keyword evidence="2" id="KW-1185">Reference proteome</keyword>
<accession>A0A9D4YJZ9</accession>